<name>A0A7D9LMV6_PARCT</name>
<feature type="non-terminal residue" evidence="2">
    <location>
        <position position="106"/>
    </location>
</feature>
<gene>
    <name evidence="2" type="ORF">PACLA_8A034679</name>
</gene>
<dbReference type="AlphaFoldDB" id="A0A7D9LMV6"/>
<sequence>LRLQQLYLSPCTESPCTEMVRTYKKKRKFFGNQHVDSKPIKVKRNSTENRSGGSMPQPHVTHDVQEGEGFGKPRQSASARKIGEVPQPTVGQEELNGYRFIDITIL</sequence>
<evidence type="ECO:0000313" key="3">
    <source>
        <dbReference type="Proteomes" id="UP001152795"/>
    </source>
</evidence>
<organism evidence="2 3">
    <name type="scientific">Paramuricea clavata</name>
    <name type="common">Red gorgonian</name>
    <name type="synonym">Violescent sea-whip</name>
    <dbReference type="NCBI Taxonomy" id="317549"/>
    <lineage>
        <taxon>Eukaryota</taxon>
        <taxon>Metazoa</taxon>
        <taxon>Cnidaria</taxon>
        <taxon>Anthozoa</taxon>
        <taxon>Octocorallia</taxon>
        <taxon>Malacalcyonacea</taxon>
        <taxon>Plexauridae</taxon>
        <taxon>Paramuricea</taxon>
    </lineage>
</organism>
<dbReference type="EMBL" id="CACRXK020019716">
    <property type="protein sequence ID" value="CAB4033989.1"/>
    <property type="molecule type" value="Genomic_DNA"/>
</dbReference>
<feature type="compositionally biased region" description="Basic and acidic residues" evidence="1">
    <location>
        <begin position="60"/>
        <end position="71"/>
    </location>
</feature>
<reference evidence="2" key="1">
    <citation type="submission" date="2020-04" db="EMBL/GenBank/DDBJ databases">
        <authorList>
            <person name="Alioto T."/>
            <person name="Alioto T."/>
            <person name="Gomez Garrido J."/>
        </authorList>
    </citation>
    <scope>NUCLEOTIDE SEQUENCE</scope>
    <source>
        <strain evidence="2">A484AB</strain>
    </source>
</reference>
<dbReference type="Proteomes" id="UP001152795">
    <property type="component" value="Unassembled WGS sequence"/>
</dbReference>
<feature type="non-terminal residue" evidence="2">
    <location>
        <position position="1"/>
    </location>
</feature>
<accession>A0A7D9LMV6</accession>
<evidence type="ECO:0000256" key="1">
    <source>
        <dbReference type="SAM" id="MobiDB-lite"/>
    </source>
</evidence>
<evidence type="ECO:0000313" key="2">
    <source>
        <dbReference type="EMBL" id="CAB4033989.1"/>
    </source>
</evidence>
<comment type="caution">
    <text evidence="2">The sequence shown here is derived from an EMBL/GenBank/DDBJ whole genome shotgun (WGS) entry which is preliminary data.</text>
</comment>
<proteinExistence type="predicted"/>
<protein>
    <submittedName>
        <fullName evidence="2">Uncharacterized protein</fullName>
    </submittedName>
</protein>
<feature type="region of interest" description="Disordered" evidence="1">
    <location>
        <begin position="34"/>
        <end position="88"/>
    </location>
</feature>
<keyword evidence="3" id="KW-1185">Reference proteome</keyword>